<feature type="compositionally biased region" description="Low complexity" evidence="2">
    <location>
        <begin position="31"/>
        <end position="41"/>
    </location>
</feature>
<gene>
    <name evidence="5" type="ORF">PECAL_3P04560</name>
</gene>
<dbReference type="GO" id="GO:0016192">
    <property type="term" value="P:vesicle-mediated transport"/>
    <property type="evidence" value="ECO:0007669"/>
    <property type="project" value="InterPro"/>
</dbReference>
<feature type="transmembrane region" description="Helical" evidence="3">
    <location>
        <begin position="278"/>
        <end position="299"/>
    </location>
</feature>
<accession>A0A8J2WIW2</accession>
<dbReference type="InterPro" id="IPR001388">
    <property type="entry name" value="Synaptobrevin-like"/>
</dbReference>
<keyword evidence="3" id="KW-1133">Transmembrane helix</keyword>
<proteinExistence type="predicted"/>
<dbReference type="PROSITE" id="PS50892">
    <property type="entry name" value="V_SNARE"/>
    <property type="match status" value="1"/>
</dbReference>
<evidence type="ECO:0000313" key="5">
    <source>
        <dbReference type="EMBL" id="CAH0370560.1"/>
    </source>
</evidence>
<evidence type="ECO:0000256" key="3">
    <source>
        <dbReference type="SAM" id="Phobius"/>
    </source>
</evidence>
<protein>
    <recommendedName>
        <fullName evidence="4">V-SNARE coiled-coil homology domain-containing protein</fullName>
    </recommendedName>
</protein>
<comment type="caution">
    <text evidence="5">The sequence shown here is derived from an EMBL/GenBank/DDBJ whole genome shotgun (WGS) entry which is preliminary data.</text>
</comment>
<keyword evidence="6" id="KW-1185">Reference proteome</keyword>
<organism evidence="5 6">
    <name type="scientific">Pelagomonas calceolata</name>
    <dbReference type="NCBI Taxonomy" id="35677"/>
    <lineage>
        <taxon>Eukaryota</taxon>
        <taxon>Sar</taxon>
        <taxon>Stramenopiles</taxon>
        <taxon>Ochrophyta</taxon>
        <taxon>Pelagophyceae</taxon>
        <taxon>Pelagomonadales</taxon>
        <taxon>Pelagomonadaceae</taxon>
        <taxon>Pelagomonas</taxon>
    </lineage>
</organism>
<feature type="region of interest" description="Disordered" evidence="2">
    <location>
        <begin position="1"/>
        <end position="67"/>
    </location>
</feature>
<name>A0A8J2WIW2_9STRA</name>
<evidence type="ECO:0000313" key="6">
    <source>
        <dbReference type="Proteomes" id="UP000789595"/>
    </source>
</evidence>
<dbReference type="EMBL" id="CAKKNE010000003">
    <property type="protein sequence ID" value="CAH0370560.1"/>
    <property type="molecule type" value="Genomic_DNA"/>
</dbReference>
<dbReference type="Proteomes" id="UP000789595">
    <property type="component" value="Unassembled WGS sequence"/>
</dbReference>
<dbReference type="GO" id="GO:0016020">
    <property type="term" value="C:membrane"/>
    <property type="evidence" value="ECO:0007669"/>
    <property type="project" value="InterPro"/>
</dbReference>
<dbReference type="OrthoDB" id="199801at2759"/>
<keyword evidence="1" id="KW-0175">Coiled coil</keyword>
<evidence type="ECO:0000256" key="2">
    <source>
        <dbReference type="SAM" id="MobiDB-lite"/>
    </source>
</evidence>
<dbReference type="Gene3D" id="1.20.5.110">
    <property type="match status" value="1"/>
</dbReference>
<dbReference type="InterPro" id="IPR042855">
    <property type="entry name" value="V_SNARE_CC"/>
</dbReference>
<evidence type="ECO:0000256" key="1">
    <source>
        <dbReference type="PROSITE-ProRule" id="PRU00290"/>
    </source>
</evidence>
<evidence type="ECO:0000259" key="4">
    <source>
        <dbReference type="PROSITE" id="PS50892"/>
    </source>
</evidence>
<dbReference type="SUPFAM" id="SSF58038">
    <property type="entry name" value="SNARE fusion complex"/>
    <property type="match status" value="1"/>
</dbReference>
<reference evidence="5" key="1">
    <citation type="submission" date="2021-11" db="EMBL/GenBank/DDBJ databases">
        <authorList>
            <consortium name="Genoscope - CEA"/>
            <person name="William W."/>
        </authorList>
    </citation>
    <scope>NUCLEOTIDE SEQUENCE</scope>
</reference>
<sequence length="300" mass="32509">MSIFSRKLGRNPFKSSGSADAADEPKQSMSAKAKAAATATADKARRLSATASQKARDARHSITGAKLDPSAPARVGFVGVSRDRKLVAHAQDDEDPRIGERTASLARKITQRADPPGWDDVADTTRKGEGLRAIKLPVCDLDGTTSYVVAFGMGYPVEKAQALCERLALMLGPMVDLDLEEAKSQGRTRCTPDGATRLREVLERELRDANSSSQLQQVANQVEAVREIMERNVEMLLDRGEKLDALNDKADELHGATKAFRQQARKLKRWHLMNQVKWGVAVGTLVTASVAIPIAVLAAA</sequence>
<dbReference type="PRINTS" id="PR00219">
    <property type="entry name" value="SYNAPTOBREVN"/>
</dbReference>
<keyword evidence="3" id="KW-0812">Transmembrane</keyword>
<dbReference type="Pfam" id="PF00957">
    <property type="entry name" value="Synaptobrevin"/>
    <property type="match status" value="1"/>
</dbReference>
<keyword evidence="3" id="KW-0472">Membrane</keyword>
<feature type="domain" description="V-SNARE coiled-coil homology" evidence="4">
    <location>
        <begin position="214"/>
        <end position="271"/>
    </location>
</feature>
<dbReference type="PANTHER" id="PTHR45701">
    <property type="entry name" value="SYNAPTOBREVIN FAMILY MEMBER"/>
    <property type="match status" value="1"/>
</dbReference>
<dbReference type="AlphaFoldDB" id="A0A8J2WIW2"/>
<dbReference type="CDD" id="cd15843">
    <property type="entry name" value="R-SNARE"/>
    <property type="match status" value="1"/>
</dbReference>
<dbReference type="InterPro" id="IPR016444">
    <property type="entry name" value="Synaptobrevin/VAMP"/>
</dbReference>